<comment type="similarity">
    <text evidence="1 10">Belongs to the Nth/MutY family.</text>
</comment>
<keyword evidence="10" id="KW-0456">Lyase</keyword>
<keyword evidence="8 10" id="KW-0234">DNA repair</keyword>
<evidence type="ECO:0000256" key="6">
    <source>
        <dbReference type="ARBA" id="ARBA00023004"/>
    </source>
</evidence>
<dbReference type="GO" id="GO:0003677">
    <property type="term" value="F:DNA binding"/>
    <property type="evidence" value="ECO:0007669"/>
    <property type="project" value="UniProtKB-UniRule"/>
</dbReference>
<keyword evidence="6" id="KW-0408">Iron</keyword>
<evidence type="ECO:0000256" key="2">
    <source>
        <dbReference type="ARBA" id="ARBA00022485"/>
    </source>
</evidence>
<sequence>MNPKKLKERRERIQKLDSALKKLFPGAGIELKFKNPLQLLIAVRLSAQCTDRVVNKVTEKLFKKYKAPGDYARANIREFERDIKQTGFYRNKAKNILAAARMIKEEFHGMVPRTMEELLRLPGIARKSANVVLAEGYGVVAGITVDTHVIRFTKRYDLSDHKAAPRIEKDLMLLLPKKEWRGFAHRVIYYGRYLAPARRYDTNLDPLVKIYPLAAKKFRV</sequence>
<dbReference type="SUPFAM" id="SSF48150">
    <property type="entry name" value="DNA-glycosylase"/>
    <property type="match status" value="1"/>
</dbReference>
<dbReference type="GO" id="GO:0140078">
    <property type="term" value="F:class I DNA-(apurinic or apyrimidinic site) endonuclease activity"/>
    <property type="evidence" value="ECO:0007669"/>
    <property type="project" value="UniProtKB-EC"/>
</dbReference>
<dbReference type="Gene3D" id="1.10.1670.10">
    <property type="entry name" value="Helix-hairpin-Helix base-excision DNA repair enzymes (C-terminal)"/>
    <property type="match status" value="1"/>
</dbReference>
<keyword evidence="12" id="KW-0255">Endonuclease</keyword>
<keyword evidence="4 10" id="KW-0227">DNA damage</keyword>
<dbReference type="SMART" id="SM00478">
    <property type="entry name" value="ENDO3c"/>
    <property type="match status" value="1"/>
</dbReference>
<comment type="cofactor">
    <cofactor evidence="10">
        <name>[4Fe-4S] cluster</name>
        <dbReference type="ChEBI" id="CHEBI:49883"/>
    </cofactor>
    <text evidence="10">Binds 1 [4Fe-4S] cluster.</text>
</comment>
<dbReference type="InterPro" id="IPR004036">
    <property type="entry name" value="Endonuclease-III-like_CS2"/>
</dbReference>
<dbReference type="AlphaFoldDB" id="A0A0G1Y374"/>
<evidence type="ECO:0000256" key="3">
    <source>
        <dbReference type="ARBA" id="ARBA00022723"/>
    </source>
</evidence>
<dbReference type="GO" id="GO:0046872">
    <property type="term" value="F:metal ion binding"/>
    <property type="evidence" value="ECO:0007669"/>
    <property type="project" value="UniProtKB-KW"/>
</dbReference>
<name>A0A0G1Y374_9BACT</name>
<accession>A0A0G1Y374</accession>
<feature type="domain" description="HhH-GPD" evidence="11">
    <location>
        <begin position="45"/>
        <end position="193"/>
    </location>
</feature>
<reference evidence="12 13" key="1">
    <citation type="journal article" date="2015" name="Nature">
        <title>rRNA introns, odd ribosomes, and small enigmatic genomes across a large radiation of phyla.</title>
        <authorList>
            <person name="Brown C.T."/>
            <person name="Hug L.A."/>
            <person name="Thomas B.C."/>
            <person name="Sharon I."/>
            <person name="Castelle C.J."/>
            <person name="Singh A."/>
            <person name="Wilkins M.J."/>
            <person name="Williams K.H."/>
            <person name="Banfield J.F."/>
        </authorList>
    </citation>
    <scope>NUCLEOTIDE SEQUENCE [LARGE SCALE GENOMIC DNA]</scope>
</reference>
<comment type="catalytic activity">
    <reaction evidence="10">
        <text>2'-deoxyribonucleotide-(2'-deoxyribose 5'-phosphate)-2'-deoxyribonucleotide-DNA = a 3'-end 2'-deoxyribonucleotide-(2,3-dehydro-2,3-deoxyribose 5'-phosphate)-DNA + a 5'-end 5'-phospho-2'-deoxyribonucleoside-DNA + H(+)</text>
        <dbReference type="Rhea" id="RHEA:66592"/>
        <dbReference type="Rhea" id="RHEA-COMP:13180"/>
        <dbReference type="Rhea" id="RHEA-COMP:16897"/>
        <dbReference type="Rhea" id="RHEA-COMP:17067"/>
        <dbReference type="ChEBI" id="CHEBI:15378"/>
        <dbReference type="ChEBI" id="CHEBI:136412"/>
        <dbReference type="ChEBI" id="CHEBI:157695"/>
        <dbReference type="ChEBI" id="CHEBI:167181"/>
        <dbReference type="EC" id="4.2.99.18"/>
    </reaction>
</comment>
<evidence type="ECO:0000256" key="7">
    <source>
        <dbReference type="ARBA" id="ARBA00023014"/>
    </source>
</evidence>
<keyword evidence="7" id="KW-0411">Iron-sulfur</keyword>
<dbReference type="GO" id="GO:0006285">
    <property type="term" value="P:base-excision repair, AP site formation"/>
    <property type="evidence" value="ECO:0007669"/>
    <property type="project" value="TreeGrafter"/>
</dbReference>
<dbReference type="GO" id="GO:0019104">
    <property type="term" value="F:DNA N-glycosylase activity"/>
    <property type="evidence" value="ECO:0007669"/>
    <property type="project" value="UniProtKB-UniRule"/>
</dbReference>
<comment type="caution">
    <text evidence="10">Lacks conserved residue(s) required for the propagation of feature annotation.</text>
</comment>
<dbReference type="Gene3D" id="1.10.340.30">
    <property type="entry name" value="Hypothetical protein, domain 2"/>
    <property type="match status" value="1"/>
</dbReference>
<dbReference type="InterPro" id="IPR003265">
    <property type="entry name" value="HhH-GPD_domain"/>
</dbReference>
<gene>
    <name evidence="10" type="primary">nth</name>
    <name evidence="12" type="ORF">UY86_C0002G0015</name>
</gene>
<keyword evidence="9 10" id="KW-0326">Glycosidase</keyword>
<keyword evidence="3" id="KW-0479">Metal-binding</keyword>
<dbReference type="EC" id="4.2.99.18" evidence="10"/>
<evidence type="ECO:0000256" key="9">
    <source>
        <dbReference type="ARBA" id="ARBA00023295"/>
    </source>
</evidence>
<dbReference type="PANTHER" id="PTHR10359:SF18">
    <property type="entry name" value="ENDONUCLEASE III"/>
    <property type="match status" value="1"/>
</dbReference>
<evidence type="ECO:0000313" key="12">
    <source>
        <dbReference type="EMBL" id="KKW37918.1"/>
    </source>
</evidence>
<evidence type="ECO:0000256" key="1">
    <source>
        <dbReference type="ARBA" id="ARBA00008343"/>
    </source>
</evidence>
<dbReference type="PATRIC" id="fig|1618607.3.peg.92"/>
<protein>
    <recommendedName>
        <fullName evidence="10">Endonuclease III</fullName>
        <ecNumber evidence="10">4.2.99.18</ecNumber>
    </recommendedName>
    <alternativeName>
        <fullName evidence="10">DNA-(apurinic or apyrimidinic site) lyase</fullName>
    </alternativeName>
</protein>
<dbReference type="Proteomes" id="UP000033852">
    <property type="component" value="Unassembled WGS sequence"/>
</dbReference>
<dbReference type="CDD" id="cd00056">
    <property type="entry name" value="ENDO3c"/>
    <property type="match status" value="1"/>
</dbReference>
<dbReference type="InterPro" id="IPR005759">
    <property type="entry name" value="Nth"/>
</dbReference>
<proteinExistence type="inferred from homology"/>
<evidence type="ECO:0000313" key="13">
    <source>
        <dbReference type="Proteomes" id="UP000033852"/>
    </source>
</evidence>
<dbReference type="FunFam" id="1.10.340.30:FF:000001">
    <property type="entry name" value="Endonuclease III"/>
    <property type="match status" value="1"/>
</dbReference>
<organism evidence="12 13">
    <name type="scientific">Candidatus Adlerbacteria bacterium GW2011_GWB1_54_7</name>
    <dbReference type="NCBI Taxonomy" id="1618607"/>
    <lineage>
        <taxon>Bacteria</taxon>
        <taxon>Candidatus Adleribacteriota</taxon>
    </lineage>
</organism>
<dbReference type="STRING" id="1618607.UY86_C0002G0015"/>
<dbReference type="PANTHER" id="PTHR10359">
    <property type="entry name" value="A/G-SPECIFIC ADENINE GLYCOSYLASE/ENDONUCLEASE III"/>
    <property type="match status" value="1"/>
</dbReference>
<comment type="caution">
    <text evidence="12">The sequence shown here is derived from an EMBL/GenBank/DDBJ whole genome shotgun (WGS) entry which is preliminary data.</text>
</comment>
<dbReference type="HAMAP" id="MF_00942">
    <property type="entry name" value="Nth"/>
    <property type="match status" value="1"/>
</dbReference>
<dbReference type="Pfam" id="PF00730">
    <property type="entry name" value="HhH-GPD"/>
    <property type="match status" value="1"/>
</dbReference>
<evidence type="ECO:0000259" key="11">
    <source>
        <dbReference type="SMART" id="SM00478"/>
    </source>
</evidence>
<evidence type="ECO:0000256" key="10">
    <source>
        <dbReference type="HAMAP-Rule" id="MF_00942"/>
    </source>
</evidence>
<keyword evidence="10" id="KW-0238">DNA-binding</keyword>
<dbReference type="PIRSF" id="PIRSF001435">
    <property type="entry name" value="Nth"/>
    <property type="match status" value="1"/>
</dbReference>
<dbReference type="GO" id="GO:0051539">
    <property type="term" value="F:4 iron, 4 sulfur cluster binding"/>
    <property type="evidence" value="ECO:0007669"/>
    <property type="project" value="UniProtKB-KW"/>
</dbReference>
<evidence type="ECO:0000256" key="8">
    <source>
        <dbReference type="ARBA" id="ARBA00023204"/>
    </source>
</evidence>
<dbReference type="PROSITE" id="PS01155">
    <property type="entry name" value="ENDONUCLEASE_III_2"/>
    <property type="match status" value="1"/>
</dbReference>
<dbReference type="InterPro" id="IPR011257">
    <property type="entry name" value="DNA_glycosylase"/>
</dbReference>
<dbReference type="EMBL" id="LCRR01000002">
    <property type="protein sequence ID" value="KKW37918.1"/>
    <property type="molecule type" value="Genomic_DNA"/>
</dbReference>
<keyword evidence="12" id="KW-0540">Nuclease</keyword>
<evidence type="ECO:0000256" key="5">
    <source>
        <dbReference type="ARBA" id="ARBA00022801"/>
    </source>
</evidence>
<keyword evidence="5 10" id="KW-0378">Hydrolase</keyword>
<evidence type="ECO:0000256" key="4">
    <source>
        <dbReference type="ARBA" id="ARBA00022763"/>
    </source>
</evidence>
<dbReference type="InterPro" id="IPR023170">
    <property type="entry name" value="HhH_base_excis_C"/>
</dbReference>
<keyword evidence="2" id="KW-0004">4Fe-4S</keyword>
<comment type="function">
    <text evidence="10">DNA repair enzyme that has both DNA N-glycosylase activity and AP-lyase activity. The DNA N-glycosylase activity releases various damaged pyrimidines from DNA by cleaving the N-glycosidic bond, leaving an AP (apurinic/apyrimidinic) site. The AP-lyase activity cleaves the phosphodiester bond 3' to the AP site by a beta-elimination, leaving a 3'-terminal unsaturated sugar and a product with a terminal 5'-phosphate.</text>
</comment>
<dbReference type="NCBIfam" id="TIGR01083">
    <property type="entry name" value="nth"/>
    <property type="match status" value="1"/>
</dbReference>